<comment type="subcellular location">
    <subcellularLocation>
        <location evidence="1">Membrane</location>
        <topology evidence="1">Multi-pass membrane protein</topology>
    </subcellularLocation>
</comment>
<dbReference type="PANTHER" id="PTHR10037">
    <property type="entry name" value="VOLTAGE-GATED CATION CHANNEL CALCIUM AND SODIUM"/>
    <property type="match status" value="1"/>
</dbReference>
<dbReference type="PANTHER" id="PTHR10037:SF62">
    <property type="entry name" value="SODIUM CHANNEL PROTEIN 60E"/>
    <property type="match status" value="1"/>
</dbReference>
<keyword evidence="4" id="KW-0472">Membrane</keyword>
<dbReference type="SUPFAM" id="SSF81324">
    <property type="entry name" value="Voltage-gated potassium channels"/>
    <property type="match status" value="1"/>
</dbReference>
<evidence type="ECO:0000313" key="7">
    <source>
        <dbReference type="Proteomes" id="UP000032439"/>
    </source>
</evidence>
<evidence type="ECO:0000256" key="3">
    <source>
        <dbReference type="ARBA" id="ARBA00022989"/>
    </source>
</evidence>
<dbReference type="RefSeq" id="WP_044314081.1">
    <property type="nucleotide sequence ID" value="NZ_JBITTV010000001.1"/>
</dbReference>
<organism evidence="6 7">
    <name type="scientific">Stutzerimonas stutzeri</name>
    <name type="common">Pseudomonas stutzeri</name>
    <dbReference type="NCBI Taxonomy" id="316"/>
    <lineage>
        <taxon>Bacteria</taxon>
        <taxon>Pseudomonadati</taxon>
        <taxon>Pseudomonadota</taxon>
        <taxon>Gammaproteobacteria</taxon>
        <taxon>Pseudomonadales</taxon>
        <taxon>Pseudomonadaceae</taxon>
        <taxon>Stutzerimonas</taxon>
    </lineage>
</organism>
<dbReference type="AlphaFoldDB" id="A0A0D7EBX1"/>
<evidence type="ECO:0000313" key="6">
    <source>
        <dbReference type="EMBL" id="KIZ38010.1"/>
    </source>
</evidence>
<dbReference type="Pfam" id="PF00520">
    <property type="entry name" value="Ion_trans"/>
    <property type="match status" value="1"/>
</dbReference>
<comment type="caution">
    <text evidence="6">The sequence shown here is derived from an EMBL/GenBank/DDBJ whole genome shotgun (WGS) entry which is preliminary data.</text>
</comment>
<dbReference type="GO" id="GO:0001518">
    <property type="term" value="C:voltage-gated sodium channel complex"/>
    <property type="evidence" value="ECO:0007669"/>
    <property type="project" value="TreeGrafter"/>
</dbReference>
<evidence type="ECO:0000256" key="1">
    <source>
        <dbReference type="ARBA" id="ARBA00004141"/>
    </source>
</evidence>
<dbReference type="Gene3D" id="1.10.287.70">
    <property type="match status" value="1"/>
</dbReference>
<dbReference type="InterPro" id="IPR027359">
    <property type="entry name" value="Volt_channel_dom_sf"/>
</dbReference>
<dbReference type="Gene3D" id="1.20.120.350">
    <property type="entry name" value="Voltage-gated potassium channels. Chain C"/>
    <property type="match status" value="1"/>
</dbReference>
<dbReference type="PATRIC" id="fig|316.104.peg.483"/>
<keyword evidence="3" id="KW-1133">Transmembrane helix</keyword>
<dbReference type="EMBL" id="JXXD01000022">
    <property type="protein sequence ID" value="KIZ38010.1"/>
    <property type="molecule type" value="Genomic_DNA"/>
</dbReference>
<evidence type="ECO:0000259" key="5">
    <source>
        <dbReference type="Pfam" id="PF00520"/>
    </source>
</evidence>
<proteinExistence type="predicted"/>
<evidence type="ECO:0000256" key="2">
    <source>
        <dbReference type="ARBA" id="ARBA00022692"/>
    </source>
</evidence>
<protein>
    <submittedName>
        <fullName evidence="6">Ion transporter</fullName>
    </submittedName>
</protein>
<dbReference type="Proteomes" id="UP000032439">
    <property type="component" value="Unassembled WGS sequence"/>
</dbReference>
<dbReference type="GO" id="GO:0005248">
    <property type="term" value="F:voltage-gated sodium channel activity"/>
    <property type="evidence" value="ECO:0007669"/>
    <property type="project" value="TreeGrafter"/>
</dbReference>
<evidence type="ECO:0000256" key="4">
    <source>
        <dbReference type="ARBA" id="ARBA00023136"/>
    </source>
</evidence>
<name>A0A0D7EBX1_STUST</name>
<feature type="domain" description="Ion transport" evidence="5">
    <location>
        <begin position="24"/>
        <end position="236"/>
    </location>
</feature>
<keyword evidence="2" id="KW-0812">Transmembrane</keyword>
<dbReference type="GeneID" id="302371620"/>
<sequence>MQATPVETSTRRRLQQVIEQPAVQRSILLLIVINAAILGMQTSPALVASWGELLRVLDMLILGVFVVEIAARIYVHRAAFFRDPWSLFDFTVVAIALVPASGPFSVLRALRVLRVMRMVTMVPSMRRVVGALLSAIPGLGSIAMVLALVFYVSAVIATGLFGADFPEWFGNLGRSVYTLFQVMTLESWSMGIVRPLMDVFPYAWVFFIPFILIATFTMLNLFIAIIVNAMQTVTDAEHEATQASIEAAREHIEADLHEEVRALRGEIAELKDLLRGQARR</sequence>
<dbReference type="InterPro" id="IPR005821">
    <property type="entry name" value="Ion_trans_dom"/>
</dbReference>
<gene>
    <name evidence="6" type="ORF">LO50_03045</name>
</gene>
<accession>A0A0D7EBX1</accession>
<reference evidence="6 7" key="1">
    <citation type="submission" date="2014-11" db="EMBL/GenBank/DDBJ databases">
        <title>Genomics and ecophysiology of heterotrophic nitrogen fixing bacteria isolated from estuarine surface water.</title>
        <authorList>
            <person name="Bentzon-Tilia M."/>
            <person name="Severin I."/>
            <person name="Hansen L.H."/>
            <person name="Riemann L."/>
        </authorList>
    </citation>
    <scope>NUCLEOTIDE SEQUENCE [LARGE SCALE GENOMIC DNA]</scope>
    <source>
        <strain evidence="6 7">BAL361</strain>
    </source>
</reference>
<dbReference type="InterPro" id="IPR043203">
    <property type="entry name" value="VGCC_Ca_Na"/>
</dbReference>